<dbReference type="EMBL" id="JALLAZ020001509">
    <property type="protein sequence ID" value="KAL3773744.1"/>
    <property type="molecule type" value="Genomic_DNA"/>
</dbReference>
<feature type="compositionally biased region" description="Low complexity" evidence="1">
    <location>
        <begin position="89"/>
        <end position="103"/>
    </location>
</feature>
<sequence>MKRSSSIDCHSIGLSLKRVKISTSPGELRLDKDIESLISGKRWTSTANHGSSLDRRGSRIHVELYSHHARLVRDPVDPLRLRLTCLHQTTSSSNNNTSSDNNNAQRPASSPLPPELWTFLIQVPRMYPHVPPAITRVTRDFVPNNENLDMNLDRHNSSTSAAMVASSVMQAHVEPPAPEKVLINLLPPTLHHNHLRPQGGDLGGTQGFTKTLDIDSATSVCNSWTPVSTLQDLLDFLMGIPARRREWWSAESDRRRYHQQHQQKFFGSHAAAVAQPTIAPATISFSGSHQHQPQEHQNILHQSTAQGPYHTSQCEMEEDGEVRNFESMMEDSRHYFSGTVQTERRVNPFISNRFDVGYERGANIRHYRGDLHRL</sequence>
<evidence type="ECO:0000256" key="1">
    <source>
        <dbReference type="SAM" id="MobiDB-lite"/>
    </source>
</evidence>
<gene>
    <name evidence="2" type="ORF">ACHAW5_008178</name>
</gene>
<name>A0ABD3NDL3_9STRA</name>
<dbReference type="Proteomes" id="UP001530315">
    <property type="component" value="Unassembled WGS sequence"/>
</dbReference>
<accession>A0ABD3NDL3</accession>
<proteinExistence type="predicted"/>
<keyword evidence="3" id="KW-1185">Reference proteome</keyword>
<feature type="region of interest" description="Disordered" evidence="1">
    <location>
        <begin position="88"/>
        <end position="111"/>
    </location>
</feature>
<protein>
    <submittedName>
        <fullName evidence="2">Uncharacterized protein</fullName>
    </submittedName>
</protein>
<dbReference type="InterPro" id="IPR016135">
    <property type="entry name" value="UBQ-conjugating_enzyme/RWD"/>
</dbReference>
<organism evidence="2 3">
    <name type="scientific">Stephanodiscus triporus</name>
    <dbReference type="NCBI Taxonomy" id="2934178"/>
    <lineage>
        <taxon>Eukaryota</taxon>
        <taxon>Sar</taxon>
        <taxon>Stramenopiles</taxon>
        <taxon>Ochrophyta</taxon>
        <taxon>Bacillariophyta</taxon>
        <taxon>Coscinodiscophyceae</taxon>
        <taxon>Thalassiosirophycidae</taxon>
        <taxon>Stephanodiscales</taxon>
        <taxon>Stephanodiscaceae</taxon>
        <taxon>Stephanodiscus</taxon>
    </lineage>
</organism>
<evidence type="ECO:0000313" key="3">
    <source>
        <dbReference type="Proteomes" id="UP001530315"/>
    </source>
</evidence>
<reference evidence="2 3" key="1">
    <citation type="submission" date="2024-10" db="EMBL/GenBank/DDBJ databases">
        <title>Updated reference genomes for cyclostephanoid diatoms.</title>
        <authorList>
            <person name="Roberts W.R."/>
            <person name="Alverson A.J."/>
        </authorList>
    </citation>
    <scope>NUCLEOTIDE SEQUENCE [LARGE SCALE GENOMIC DNA]</scope>
    <source>
        <strain evidence="2 3">AJA276-08</strain>
    </source>
</reference>
<dbReference type="SUPFAM" id="SSF54495">
    <property type="entry name" value="UBC-like"/>
    <property type="match status" value="1"/>
</dbReference>
<comment type="caution">
    <text evidence="2">The sequence shown here is derived from an EMBL/GenBank/DDBJ whole genome shotgun (WGS) entry which is preliminary data.</text>
</comment>
<dbReference type="AlphaFoldDB" id="A0ABD3NDL3"/>
<evidence type="ECO:0000313" key="2">
    <source>
        <dbReference type="EMBL" id="KAL3773744.1"/>
    </source>
</evidence>